<dbReference type="Pfam" id="PF23397">
    <property type="entry name" value="DUF7104"/>
    <property type="match status" value="3"/>
</dbReference>
<organism evidence="15 16">
    <name type="scientific">Exophiala bonariae</name>
    <dbReference type="NCBI Taxonomy" id="1690606"/>
    <lineage>
        <taxon>Eukaryota</taxon>
        <taxon>Fungi</taxon>
        <taxon>Dikarya</taxon>
        <taxon>Ascomycota</taxon>
        <taxon>Pezizomycotina</taxon>
        <taxon>Eurotiomycetes</taxon>
        <taxon>Chaetothyriomycetidae</taxon>
        <taxon>Chaetothyriales</taxon>
        <taxon>Herpotrichiellaceae</taxon>
        <taxon>Exophiala</taxon>
    </lineage>
</organism>
<dbReference type="InterPro" id="IPR036770">
    <property type="entry name" value="Ankyrin_rpt-contain_sf"/>
</dbReference>
<dbReference type="InterPro" id="IPR008271">
    <property type="entry name" value="Ser/Thr_kinase_AS"/>
</dbReference>
<keyword evidence="6 11" id="KW-0547">Nucleotide-binding</keyword>
<dbReference type="InterPro" id="IPR000961">
    <property type="entry name" value="AGC-kinase_C"/>
</dbReference>
<dbReference type="SMART" id="SM00133">
    <property type="entry name" value="S_TK_X"/>
    <property type="match status" value="1"/>
</dbReference>
<dbReference type="InterPro" id="IPR011009">
    <property type="entry name" value="Kinase-like_dom_sf"/>
</dbReference>
<evidence type="ECO:0000256" key="11">
    <source>
        <dbReference type="PROSITE-ProRule" id="PRU10141"/>
    </source>
</evidence>
<feature type="compositionally biased region" description="Basic and acidic residues" evidence="12">
    <location>
        <begin position="1706"/>
        <end position="1723"/>
    </location>
</feature>
<dbReference type="InterPro" id="IPR056884">
    <property type="entry name" value="NPHP3-like_N"/>
</dbReference>
<comment type="catalytic activity">
    <reaction evidence="9">
        <text>L-threonyl-[protein] + ATP = O-phospho-L-threonyl-[protein] + ADP + H(+)</text>
        <dbReference type="Rhea" id="RHEA:46608"/>
        <dbReference type="Rhea" id="RHEA-COMP:11060"/>
        <dbReference type="Rhea" id="RHEA-COMP:11605"/>
        <dbReference type="ChEBI" id="CHEBI:15378"/>
        <dbReference type="ChEBI" id="CHEBI:30013"/>
        <dbReference type="ChEBI" id="CHEBI:30616"/>
        <dbReference type="ChEBI" id="CHEBI:61977"/>
        <dbReference type="ChEBI" id="CHEBI:456216"/>
        <dbReference type="EC" id="2.7.11.1"/>
    </reaction>
</comment>
<dbReference type="Gene3D" id="3.40.50.1580">
    <property type="entry name" value="Nucleoside phosphorylase domain"/>
    <property type="match status" value="1"/>
</dbReference>
<proteinExistence type="predicted"/>
<feature type="domain" description="Protein kinase" evidence="13">
    <location>
        <begin position="1334"/>
        <end position="1594"/>
    </location>
</feature>
<dbReference type="PROSITE" id="PS00108">
    <property type="entry name" value="PROTEIN_KINASE_ST"/>
    <property type="match status" value="1"/>
</dbReference>
<protein>
    <recommendedName>
        <fullName evidence="1">non-specific serine/threonine protein kinase</fullName>
        <ecNumber evidence="1">2.7.11.1</ecNumber>
    </recommendedName>
</protein>
<evidence type="ECO:0000256" key="9">
    <source>
        <dbReference type="ARBA" id="ARBA00047899"/>
    </source>
</evidence>
<dbReference type="GO" id="GO:0004674">
    <property type="term" value="F:protein serine/threonine kinase activity"/>
    <property type="evidence" value="ECO:0007669"/>
    <property type="project" value="UniProtKB-KW"/>
</dbReference>
<keyword evidence="2" id="KW-0723">Serine/threonine-protein kinase</keyword>
<keyword evidence="7" id="KW-0418">Kinase</keyword>
<evidence type="ECO:0000256" key="8">
    <source>
        <dbReference type="ARBA" id="ARBA00022840"/>
    </source>
</evidence>
<dbReference type="Pfam" id="PF00069">
    <property type="entry name" value="Pkinase"/>
    <property type="match status" value="1"/>
</dbReference>
<name>A0AAV9NNH2_9EURO</name>
<dbReference type="GO" id="GO:0009116">
    <property type="term" value="P:nucleoside metabolic process"/>
    <property type="evidence" value="ECO:0007669"/>
    <property type="project" value="InterPro"/>
</dbReference>
<feature type="binding site" evidence="11">
    <location>
        <position position="1373"/>
    </location>
    <ligand>
        <name>ATP</name>
        <dbReference type="ChEBI" id="CHEBI:30616"/>
    </ligand>
</feature>
<dbReference type="InterPro" id="IPR000845">
    <property type="entry name" value="Nucleoside_phosphorylase_d"/>
</dbReference>
<dbReference type="SUPFAM" id="SSF53167">
    <property type="entry name" value="Purine and uridine phosphorylases"/>
    <property type="match status" value="1"/>
</dbReference>
<evidence type="ECO:0000313" key="16">
    <source>
        <dbReference type="Proteomes" id="UP001358417"/>
    </source>
</evidence>
<dbReference type="PANTHER" id="PTHR46082:SF11">
    <property type="entry name" value="AAA+ ATPASE DOMAIN-CONTAINING PROTEIN-RELATED"/>
    <property type="match status" value="1"/>
</dbReference>
<dbReference type="Gene3D" id="3.40.50.300">
    <property type="entry name" value="P-loop containing nucleotide triphosphate hydrolases"/>
    <property type="match status" value="1"/>
</dbReference>
<evidence type="ECO:0000256" key="6">
    <source>
        <dbReference type="ARBA" id="ARBA00022741"/>
    </source>
</evidence>
<evidence type="ECO:0000256" key="1">
    <source>
        <dbReference type="ARBA" id="ARBA00012513"/>
    </source>
</evidence>
<dbReference type="PROSITE" id="PS50011">
    <property type="entry name" value="PROTEIN_KINASE_DOM"/>
    <property type="match status" value="1"/>
</dbReference>
<comment type="caution">
    <text evidence="15">The sequence shown here is derived from an EMBL/GenBank/DDBJ whole genome shotgun (WGS) entry which is preliminary data.</text>
</comment>
<evidence type="ECO:0000256" key="7">
    <source>
        <dbReference type="ARBA" id="ARBA00022777"/>
    </source>
</evidence>
<dbReference type="SUPFAM" id="SSF48403">
    <property type="entry name" value="Ankyrin repeat"/>
    <property type="match status" value="1"/>
</dbReference>
<dbReference type="RefSeq" id="XP_064711208.1">
    <property type="nucleotide sequence ID" value="XM_064848584.1"/>
</dbReference>
<dbReference type="SUPFAM" id="SSF52540">
    <property type="entry name" value="P-loop containing nucleoside triphosphate hydrolases"/>
    <property type="match status" value="1"/>
</dbReference>
<evidence type="ECO:0000256" key="2">
    <source>
        <dbReference type="ARBA" id="ARBA00022527"/>
    </source>
</evidence>
<dbReference type="InterPro" id="IPR053137">
    <property type="entry name" value="NLR-like"/>
</dbReference>
<dbReference type="FunFam" id="1.10.510.10:FF:000008">
    <property type="entry name" value="Non-specific serine/threonine protein kinase"/>
    <property type="match status" value="1"/>
</dbReference>
<dbReference type="PANTHER" id="PTHR46082">
    <property type="entry name" value="ATP/GTP-BINDING PROTEIN-RELATED"/>
    <property type="match status" value="1"/>
</dbReference>
<reference evidence="15 16" key="1">
    <citation type="submission" date="2023-08" db="EMBL/GenBank/DDBJ databases">
        <title>Black Yeasts Isolated from many extreme environments.</title>
        <authorList>
            <person name="Coleine C."/>
            <person name="Stajich J.E."/>
            <person name="Selbmann L."/>
        </authorList>
    </citation>
    <scope>NUCLEOTIDE SEQUENCE [LARGE SCALE GENOMIC DNA]</scope>
    <source>
        <strain evidence="15 16">CCFEE 5792</strain>
    </source>
</reference>
<dbReference type="Gene3D" id="3.30.200.20">
    <property type="entry name" value="Phosphorylase Kinase, domain 1"/>
    <property type="match status" value="1"/>
</dbReference>
<dbReference type="EMBL" id="JAVRRD010000002">
    <property type="protein sequence ID" value="KAK5062936.1"/>
    <property type="molecule type" value="Genomic_DNA"/>
</dbReference>
<dbReference type="Proteomes" id="UP001358417">
    <property type="component" value="Unassembled WGS sequence"/>
</dbReference>
<dbReference type="Pfam" id="PF01048">
    <property type="entry name" value="PNP_UDP_1"/>
    <property type="match status" value="1"/>
</dbReference>
<dbReference type="GeneID" id="89973190"/>
<comment type="catalytic activity">
    <reaction evidence="10">
        <text>L-seryl-[protein] + ATP = O-phospho-L-seryl-[protein] + ADP + H(+)</text>
        <dbReference type="Rhea" id="RHEA:17989"/>
        <dbReference type="Rhea" id="RHEA-COMP:9863"/>
        <dbReference type="Rhea" id="RHEA-COMP:11604"/>
        <dbReference type="ChEBI" id="CHEBI:15378"/>
        <dbReference type="ChEBI" id="CHEBI:29999"/>
        <dbReference type="ChEBI" id="CHEBI:30616"/>
        <dbReference type="ChEBI" id="CHEBI:83421"/>
        <dbReference type="ChEBI" id="CHEBI:456216"/>
        <dbReference type="EC" id="2.7.11.1"/>
    </reaction>
</comment>
<keyword evidence="4" id="KW-0808">Transferase</keyword>
<dbReference type="EC" id="2.7.11.1" evidence="1"/>
<dbReference type="Gene3D" id="1.25.40.20">
    <property type="entry name" value="Ankyrin repeat-containing domain"/>
    <property type="match status" value="1"/>
</dbReference>
<evidence type="ECO:0000259" key="14">
    <source>
        <dbReference type="PROSITE" id="PS51285"/>
    </source>
</evidence>
<evidence type="ECO:0000256" key="12">
    <source>
        <dbReference type="SAM" id="MobiDB-lite"/>
    </source>
</evidence>
<sequence>MATQSAYKAEDYTVGWICALPVELAASAELLDKEHPPLPQDTKDSNSYTFGNIGEHNVVIGCLPFGQMGLVSAANIATQMKSRFKSIRFGLMVGIGGGVPSEISDIRLGDVVVSLPNGQSGGVVQYDLGKTLTGGQNIRTGSLNAPPQILLTALAAVEAARMRGKFDIETSLSSLGERLPKFAHPRTLKDHLYKSEYAHLRGATCANCHEDQLEERDDRETDDVIIHYGTIASGNQVMKDGIERDRLSDELGGVLCFEMEAAGLMNNFPCLVIRGICDYADSHKNKGWQPYAAATAAAFGKGLLGLIPAAEVVLAPTLDKTMEHLTAMFADSRDLSQRIEERISTAEGDKALEWLSNTTFSKPQNTARDTWTPGTGQWLLELKEYTDWRNFRPGLLWIYGAAGSGKTVLCSTVIDDIQQKKKKMEERQQQPQLAYWYFQFSNDATQKVRNLLRSFIRQLSTVSPSDGVTSLWQDHNRTGSEPGNEELVGVLGKIIESHKSGVYLIMDALDECPQTPDQPERARMLSMLRSLSTAHPNLHILVMSRPELDIHSALSQYPSIDLEMSVAGDVKRFVQSSLHSGDLNVWGTELKQEIEDRLSSFETKRFRWADLQIRRLQSCYTKTQIQEALRTIPESLEAAYEETLNSIPRKDAKVARLILMWLSSSFRPMTINEIAAAVELPHPEFVLKICTSMLVTLIHEQTDTFIKLAHFSVKEYLVAQWGDEIHEESPGYRFSSELAHATIGTATVSYILGTNGADVSGLTLIEMPLLSYSADYWFPHVAAVGERIDNFPQLKSQLAKFFSPEYYKSYVNWHEIFDWDENEHGEIPHASGRAVPARCPLYCASLFGFDHIVEILLGEDEAISSGAGVLEDALIGAAINGHSQVVQRLLLDKRCWLGQDHMRRILRGVNTNTHAIIKVLWEAGLFGPVAGRARWDGFNPSISDWALETAAGSWKNGFEVTKALLDQMRPSSGAHPSHDVVLAAVRNGLSGCEVTKLFLDRYGKHLDITDQVVQAAAGNGMNGVEVMTLLLDQRLEDIHITKEVVKEAAKNTKSGKRILSLLLERLQDPAAQDREGVLEVLVEHFDDDLTQLFLDRSARVQITAKLFTAAAKNFKHHSEIMKILIGRQTGHDQDLEDMIGAHGKRMSERSAAKGAASTRYGKLVIKVTATRRLRKTNDIYLVIVFQRNEFISKALSMKDRDLDEDILVPVPIRRSYSEAARRRQGSVVSIADQEESDVEEFQSSEPVTQDVSATFDVVDSDSRVNITAYGRENGKETFLGHNELEVRLTATDSHRISWLPLKGRNEIESDAWGEVEVDAHFQQAEMKSCSATDFQILKLIGKGTWGQVYQVRKKDTQRIYAMKVISKKVIVRKKGVASIIGQRNVLVRAATTNSPFIASLKFAFQTPSDLYLVTDYLAGGELFWHLQKEGRFKEERARFYVAEVILALQHLHSYGIIYRDLKPENILLDAIGHVVLVDFSLSKLSLKADTDDHFCGTTEYLAPEVILDEAGYTRMADFWSLGVLMFEMCCGWSPFYAEDTQQMYRNIAFGKIRFPRDALSSDGRAFVKGLINRNPKHRLGATDDAEELKRHAFFSGFDWDALETKRIPPPFKPQVMTSAITVDNFDPDFTNALNNTSSSLNARAAALAGGWLGGLGASTPLSPSMQAAFKGFTFVDESLRGGGFRGFTFVDDSALQSTMGGFDQDTLTHHGGDRVHDDSRELDKDEDWEDIKDINE</sequence>
<evidence type="ECO:0000313" key="15">
    <source>
        <dbReference type="EMBL" id="KAK5062936.1"/>
    </source>
</evidence>
<dbReference type="Pfam" id="PF24883">
    <property type="entry name" value="NPHP3_N"/>
    <property type="match status" value="1"/>
</dbReference>
<evidence type="ECO:0000256" key="3">
    <source>
        <dbReference type="ARBA" id="ARBA00022553"/>
    </source>
</evidence>
<gene>
    <name evidence="15" type="ORF">LTR84_005012</name>
</gene>
<feature type="domain" description="AGC-kinase C-terminal" evidence="14">
    <location>
        <begin position="1595"/>
        <end position="1684"/>
    </location>
</feature>
<keyword evidence="3" id="KW-0597">Phosphoprotein</keyword>
<dbReference type="PROSITE" id="PS51285">
    <property type="entry name" value="AGC_KINASE_CTER"/>
    <property type="match status" value="1"/>
</dbReference>
<dbReference type="PROSITE" id="PS00107">
    <property type="entry name" value="PROTEIN_KINASE_ATP"/>
    <property type="match status" value="1"/>
</dbReference>
<dbReference type="Pfam" id="PF22939">
    <property type="entry name" value="WHD_GPIID"/>
    <property type="match status" value="1"/>
</dbReference>
<dbReference type="Gene3D" id="1.10.510.10">
    <property type="entry name" value="Transferase(Phosphotransferase) domain 1"/>
    <property type="match status" value="1"/>
</dbReference>
<keyword evidence="5" id="KW-0677">Repeat</keyword>
<evidence type="ECO:0000256" key="10">
    <source>
        <dbReference type="ARBA" id="ARBA00048679"/>
    </source>
</evidence>
<dbReference type="SUPFAM" id="SSF56112">
    <property type="entry name" value="Protein kinase-like (PK-like)"/>
    <property type="match status" value="1"/>
</dbReference>
<keyword evidence="16" id="KW-1185">Reference proteome</keyword>
<dbReference type="InterPro" id="IPR000719">
    <property type="entry name" value="Prot_kinase_dom"/>
</dbReference>
<dbReference type="InterPro" id="IPR027417">
    <property type="entry name" value="P-loop_NTPase"/>
</dbReference>
<evidence type="ECO:0000256" key="4">
    <source>
        <dbReference type="ARBA" id="ARBA00022679"/>
    </source>
</evidence>
<dbReference type="GO" id="GO:0005524">
    <property type="term" value="F:ATP binding"/>
    <property type="evidence" value="ECO:0007669"/>
    <property type="project" value="UniProtKB-UniRule"/>
</dbReference>
<evidence type="ECO:0000259" key="13">
    <source>
        <dbReference type="PROSITE" id="PS50011"/>
    </source>
</evidence>
<dbReference type="InterPro" id="IPR055530">
    <property type="entry name" value="DUF7104"/>
</dbReference>
<dbReference type="InterPro" id="IPR017892">
    <property type="entry name" value="Pkinase_C"/>
</dbReference>
<keyword evidence="8 11" id="KW-0067">ATP-binding</keyword>
<dbReference type="InterPro" id="IPR017441">
    <property type="entry name" value="Protein_kinase_ATP_BS"/>
</dbReference>
<dbReference type="InterPro" id="IPR054471">
    <property type="entry name" value="GPIID_WHD"/>
</dbReference>
<dbReference type="Pfam" id="PF00433">
    <property type="entry name" value="Pkinase_C"/>
    <property type="match status" value="1"/>
</dbReference>
<evidence type="ECO:0000256" key="5">
    <source>
        <dbReference type="ARBA" id="ARBA00022737"/>
    </source>
</evidence>
<accession>A0AAV9NNH2</accession>
<feature type="region of interest" description="Disordered" evidence="12">
    <location>
        <begin position="1702"/>
        <end position="1736"/>
    </location>
</feature>
<dbReference type="InterPro" id="IPR035994">
    <property type="entry name" value="Nucleoside_phosphorylase_sf"/>
</dbReference>
<dbReference type="SMART" id="SM00220">
    <property type="entry name" value="S_TKc"/>
    <property type="match status" value="1"/>
</dbReference>